<feature type="region of interest" description="Disordered" evidence="2">
    <location>
        <begin position="1"/>
        <end position="41"/>
    </location>
</feature>
<dbReference type="InterPro" id="IPR050188">
    <property type="entry name" value="RluA_PseudoU_synthase"/>
</dbReference>
<dbReference type="PANTHER" id="PTHR21600:SF87">
    <property type="entry name" value="RNA PSEUDOURIDYLATE SYNTHASE DOMAIN-CONTAINING PROTEIN 1"/>
    <property type="match status" value="1"/>
</dbReference>
<keyword evidence="5" id="KW-1185">Reference proteome</keyword>
<gene>
    <name evidence="4" type="ORF">PGLA1383_LOCUS28907</name>
</gene>
<feature type="compositionally biased region" description="Low complexity" evidence="2">
    <location>
        <begin position="1"/>
        <end position="14"/>
    </location>
</feature>
<dbReference type="InterPro" id="IPR006145">
    <property type="entry name" value="PsdUridine_synth_RsuA/RluA"/>
</dbReference>
<proteinExistence type="inferred from homology"/>
<feature type="compositionally biased region" description="Acidic residues" evidence="2">
    <location>
        <begin position="302"/>
        <end position="312"/>
    </location>
</feature>
<protein>
    <recommendedName>
        <fullName evidence="3">C2H2-type domain-containing protein</fullName>
    </recommendedName>
</protein>
<dbReference type="SUPFAM" id="SSF55120">
    <property type="entry name" value="Pseudouridine synthase"/>
    <property type="match status" value="1"/>
</dbReference>
<dbReference type="InterPro" id="IPR013087">
    <property type="entry name" value="Znf_C2H2_type"/>
</dbReference>
<dbReference type="Gene3D" id="3.30.2350.10">
    <property type="entry name" value="Pseudouridine synthase"/>
    <property type="match status" value="1"/>
</dbReference>
<name>A0A813FCV0_POLGL</name>
<dbReference type="OrthoDB" id="447709at2759"/>
<evidence type="ECO:0000256" key="2">
    <source>
        <dbReference type="SAM" id="MobiDB-lite"/>
    </source>
</evidence>
<dbReference type="CDD" id="cd02869">
    <property type="entry name" value="PseudoU_synth_RluA_like"/>
    <property type="match status" value="1"/>
</dbReference>
<accession>A0A813FCV0</accession>
<evidence type="ECO:0000259" key="3">
    <source>
        <dbReference type="PROSITE" id="PS00028"/>
    </source>
</evidence>
<dbReference type="GO" id="GO:0003723">
    <property type="term" value="F:RNA binding"/>
    <property type="evidence" value="ECO:0007669"/>
    <property type="project" value="InterPro"/>
</dbReference>
<dbReference type="PROSITE" id="PS00028">
    <property type="entry name" value="ZINC_FINGER_C2H2_1"/>
    <property type="match status" value="1"/>
</dbReference>
<dbReference type="PANTHER" id="PTHR21600">
    <property type="entry name" value="MITOCHONDRIAL RNA PSEUDOURIDINE SYNTHASE"/>
    <property type="match status" value="1"/>
</dbReference>
<feature type="domain" description="C2H2-type" evidence="3">
    <location>
        <begin position="48"/>
        <end position="69"/>
    </location>
</feature>
<dbReference type="GO" id="GO:0009982">
    <property type="term" value="F:pseudouridine synthase activity"/>
    <property type="evidence" value="ECO:0007669"/>
    <property type="project" value="InterPro"/>
</dbReference>
<comment type="similarity">
    <text evidence="1">Belongs to the pseudouridine synthase RluA family.</text>
</comment>
<dbReference type="AlphaFoldDB" id="A0A813FCV0"/>
<dbReference type="EMBL" id="CAJNNV010024911">
    <property type="protein sequence ID" value="CAE8611097.1"/>
    <property type="molecule type" value="Genomic_DNA"/>
</dbReference>
<feature type="non-terminal residue" evidence="4">
    <location>
        <position position="1"/>
    </location>
</feature>
<sequence>FASSADASTARASSQKAPAATNYNNNKQQQQQQQQATKPHPDAVLQPCEFCGKRIRSLVSLQSHMVEKHLLEPGALNVFAGAHGPLGERLRIVTEDSWLAIVVKPQGVPTMGPGSLAKANWLLRQLRPSDAAAADGPYRQPRPAHRLDAGTGGLLVMAKSKDALRAICGAFEAGSVHKRYRAMVWGRFELGQEGECNEPMYGKLCCTRFRAAEAPVETADGVVSTLDLWPLTGRRHQLRRHLASLGSPILGDRRYSGRGNVARGSATERDAAVPADGLGASAPLAEPALVSAASPEEAVPTGDEDEDEEGEEGAGTQMPMFLWALQISLPHPSAGCAEVVAEIPEPKLYSDFRSRRGWFPEMAVPLRGT</sequence>
<evidence type="ECO:0000313" key="5">
    <source>
        <dbReference type="Proteomes" id="UP000654075"/>
    </source>
</evidence>
<dbReference type="Pfam" id="PF00849">
    <property type="entry name" value="PseudoU_synth_2"/>
    <property type="match status" value="1"/>
</dbReference>
<comment type="caution">
    <text evidence="4">The sequence shown here is derived from an EMBL/GenBank/DDBJ whole genome shotgun (WGS) entry which is preliminary data.</text>
</comment>
<organism evidence="4 5">
    <name type="scientific">Polarella glacialis</name>
    <name type="common">Dinoflagellate</name>
    <dbReference type="NCBI Taxonomy" id="89957"/>
    <lineage>
        <taxon>Eukaryota</taxon>
        <taxon>Sar</taxon>
        <taxon>Alveolata</taxon>
        <taxon>Dinophyceae</taxon>
        <taxon>Suessiales</taxon>
        <taxon>Suessiaceae</taxon>
        <taxon>Polarella</taxon>
    </lineage>
</organism>
<dbReference type="GO" id="GO:0000455">
    <property type="term" value="P:enzyme-directed rRNA pseudouridine synthesis"/>
    <property type="evidence" value="ECO:0007669"/>
    <property type="project" value="TreeGrafter"/>
</dbReference>
<dbReference type="Proteomes" id="UP000654075">
    <property type="component" value="Unassembled WGS sequence"/>
</dbReference>
<dbReference type="InterPro" id="IPR020103">
    <property type="entry name" value="PsdUridine_synth_cat_dom_sf"/>
</dbReference>
<feature type="region of interest" description="Disordered" evidence="2">
    <location>
        <begin position="289"/>
        <end position="314"/>
    </location>
</feature>
<evidence type="ECO:0000313" key="4">
    <source>
        <dbReference type="EMBL" id="CAE8611097.1"/>
    </source>
</evidence>
<reference evidence="4" key="1">
    <citation type="submission" date="2021-02" db="EMBL/GenBank/DDBJ databases">
        <authorList>
            <person name="Dougan E. K."/>
            <person name="Rhodes N."/>
            <person name="Thang M."/>
            <person name="Chan C."/>
        </authorList>
    </citation>
    <scope>NUCLEOTIDE SEQUENCE</scope>
</reference>
<evidence type="ECO:0000256" key="1">
    <source>
        <dbReference type="ARBA" id="ARBA00010876"/>
    </source>
</evidence>